<feature type="binding site" evidence="15">
    <location>
        <position position="80"/>
    </location>
    <ligand>
        <name>5-phospho-alpha-D-ribose 1-diphosphate</name>
        <dbReference type="ChEBI" id="CHEBI:58017"/>
    </ligand>
</feature>
<feature type="binding site" evidence="15">
    <location>
        <position position="201"/>
    </location>
    <ligand>
        <name>5-phospho-alpha-D-ribose 1-diphosphate</name>
        <dbReference type="ChEBI" id="CHEBI:58017"/>
    </ligand>
</feature>
<evidence type="ECO:0000256" key="15">
    <source>
        <dbReference type="HAMAP-Rule" id="MF_01218"/>
    </source>
</evidence>
<dbReference type="PANTHER" id="PTHR32315:SF4">
    <property type="entry name" value="URACIL PHOSPHORIBOSYLTRANSFERASE, CHLOROPLASTIC"/>
    <property type="match status" value="1"/>
</dbReference>
<evidence type="ECO:0000256" key="2">
    <source>
        <dbReference type="ARBA" id="ARBA00009516"/>
    </source>
</evidence>
<dbReference type="EMBL" id="CP002400">
    <property type="protein sequence ID" value="ADU27237.1"/>
    <property type="molecule type" value="Genomic_DNA"/>
</dbReference>
<evidence type="ECO:0000256" key="12">
    <source>
        <dbReference type="ARBA" id="ARBA00056901"/>
    </source>
</evidence>
<evidence type="ECO:0000259" key="16">
    <source>
        <dbReference type="Pfam" id="PF14681"/>
    </source>
</evidence>
<sequence>MNQNIALLDHPLIQHKLTLLRDKQTGSKEFREMVSEIAMLMCYEATRDLPLKEVDIETPVALAKAKVISGKKLAFVPILRAGLGMVEGVLQMVPAAKVGHIGLYRDPESLHPVDYYVKLPEDVREREVILLDPMLATGGSAVEAIHVLKRQGVQHIKFMCIIAAPEGMKTLTDAHPDVPVFCAALDNHLNEHGYIVPGLGDAGDRLFGTK</sequence>
<organism evidence="17 18">
    <name type="scientific">Ethanoligenens harbinense (strain DSM 18485 / JCM 12961 / CGMCC 1.5033 / YUAN-3)</name>
    <dbReference type="NCBI Taxonomy" id="663278"/>
    <lineage>
        <taxon>Bacteria</taxon>
        <taxon>Bacillati</taxon>
        <taxon>Bacillota</taxon>
        <taxon>Clostridia</taxon>
        <taxon>Eubacteriales</taxon>
        <taxon>Oscillospiraceae</taxon>
        <taxon>Ethanoligenens</taxon>
    </lineage>
</organism>
<dbReference type="STRING" id="663278.Ethha_1710"/>
<keyword evidence="9 15" id="KW-0342">GTP-binding</keyword>
<dbReference type="GO" id="GO:0000287">
    <property type="term" value="F:magnesium ion binding"/>
    <property type="evidence" value="ECO:0007669"/>
    <property type="project" value="UniProtKB-UniRule"/>
</dbReference>
<dbReference type="InterPro" id="IPR029057">
    <property type="entry name" value="PRTase-like"/>
</dbReference>
<keyword evidence="4 15" id="KW-0021">Allosteric enzyme</keyword>
<dbReference type="AlphaFoldDB" id="E6U978"/>
<evidence type="ECO:0000313" key="17">
    <source>
        <dbReference type="EMBL" id="ADU27237.1"/>
    </source>
</evidence>
<feature type="domain" description="Phosphoribosyltransferase" evidence="16">
    <location>
        <begin position="8"/>
        <end position="209"/>
    </location>
</feature>
<evidence type="ECO:0000256" key="3">
    <source>
        <dbReference type="ARBA" id="ARBA00011894"/>
    </source>
</evidence>
<evidence type="ECO:0000256" key="10">
    <source>
        <dbReference type="ARBA" id="ARBA00031082"/>
    </source>
</evidence>
<dbReference type="GO" id="GO:0006223">
    <property type="term" value="P:uracil salvage"/>
    <property type="evidence" value="ECO:0007669"/>
    <property type="project" value="InterPro"/>
</dbReference>
<dbReference type="Pfam" id="PF14681">
    <property type="entry name" value="UPRTase"/>
    <property type="match status" value="1"/>
</dbReference>
<comment type="similarity">
    <text evidence="2 15">Belongs to the UPRTase family.</text>
</comment>
<proteinExistence type="inferred from homology"/>
<keyword evidence="5 15" id="KW-0328">Glycosyltransferase</keyword>
<feature type="binding site" evidence="15">
    <location>
        <begin position="200"/>
        <end position="202"/>
    </location>
    <ligand>
        <name>uracil</name>
        <dbReference type="ChEBI" id="CHEBI:17568"/>
    </ligand>
</feature>
<reference evidence="17 18" key="1">
    <citation type="submission" date="2010-12" db="EMBL/GenBank/DDBJ databases">
        <title>Complete sequence of Ethanoligenens harbinense YUAN-3.</title>
        <authorList>
            <person name="Lucas S."/>
            <person name="Copeland A."/>
            <person name="Lapidus A."/>
            <person name="Cheng J.-F."/>
            <person name="Bruce D."/>
            <person name="Goodwin L."/>
            <person name="Pitluck S."/>
            <person name="Chertkov O."/>
            <person name="Misra M."/>
            <person name="Detter J.C."/>
            <person name="Han C."/>
            <person name="Tapia R."/>
            <person name="Land M."/>
            <person name="Hauser L."/>
            <person name="Jeffries C."/>
            <person name="Kyrpides N."/>
            <person name="Ivanova N."/>
            <person name="Mikhailova N."/>
            <person name="Wang A."/>
            <person name="Mouttaki H."/>
            <person name="He Z."/>
            <person name="Zhou J."/>
            <person name="Hemme C.L."/>
            <person name="Woyke T."/>
        </authorList>
    </citation>
    <scope>NUCLEOTIDE SEQUENCE [LARGE SCALE GENOMIC DNA]</scope>
    <source>
        <strain evidence="18">DSM 18485 / JCM 12961 / CGMCC 1.5033 / YUAN-3</strain>
    </source>
</reference>
<dbReference type="eggNOG" id="COG0035">
    <property type="taxonomic scope" value="Bacteria"/>
</dbReference>
<dbReference type="GO" id="GO:0044206">
    <property type="term" value="P:UMP salvage"/>
    <property type="evidence" value="ECO:0007669"/>
    <property type="project" value="UniProtKB-UniRule"/>
</dbReference>
<evidence type="ECO:0000256" key="13">
    <source>
        <dbReference type="ARBA" id="ARBA00072146"/>
    </source>
</evidence>
<feature type="binding site" evidence="15">
    <location>
        <position position="195"/>
    </location>
    <ligand>
        <name>uracil</name>
        <dbReference type="ChEBI" id="CHEBI:17568"/>
    </ligand>
</feature>
<comment type="activity regulation">
    <text evidence="15">Allosterically activated by GTP.</text>
</comment>
<protein>
    <recommendedName>
        <fullName evidence="13 15">Uracil phosphoribosyltransferase</fullName>
        <ecNumber evidence="3 15">2.4.2.9</ecNumber>
    </recommendedName>
    <alternativeName>
        <fullName evidence="10 15">UMP pyrophosphorylase</fullName>
    </alternativeName>
    <alternativeName>
        <fullName evidence="14 15">UPRTase</fullName>
    </alternativeName>
</protein>
<comment type="cofactor">
    <cofactor evidence="15">
        <name>Mg(2+)</name>
        <dbReference type="ChEBI" id="CHEBI:18420"/>
    </cofactor>
    <text evidence="15">Binds 1 Mg(2+) ion per subunit. The magnesium is bound as Mg-PRPP.</text>
</comment>
<evidence type="ECO:0000256" key="11">
    <source>
        <dbReference type="ARBA" id="ARBA00052919"/>
    </source>
</evidence>
<dbReference type="UniPathway" id="UPA00574">
    <property type="reaction ID" value="UER00636"/>
</dbReference>
<dbReference type="GO" id="GO:0004845">
    <property type="term" value="F:uracil phosphoribosyltransferase activity"/>
    <property type="evidence" value="ECO:0007669"/>
    <property type="project" value="UniProtKB-UniRule"/>
</dbReference>
<feature type="binding site" evidence="15">
    <location>
        <begin position="132"/>
        <end position="140"/>
    </location>
    <ligand>
        <name>5-phospho-alpha-D-ribose 1-diphosphate</name>
        <dbReference type="ChEBI" id="CHEBI:58017"/>
    </ligand>
</feature>
<gene>
    <name evidence="15" type="primary">upp</name>
    <name evidence="17" type="ordered locus">Ethha_1710</name>
</gene>
<dbReference type="HAMAP" id="MF_01218_B">
    <property type="entry name" value="Upp_B"/>
    <property type="match status" value="1"/>
</dbReference>
<evidence type="ECO:0000256" key="6">
    <source>
        <dbReference type="ARBA" id="ARBA00022679"/>
    </source>
</evidence>
<comment type="function">
    <text evidence="12 15">Catalyzes the conversion of uracil and 5-phospho-alpha-D-ribose 1-diphosphate (PRPP) to UMP and diphosphate.</text>
</comment>
<dbReference type="PANTHER" id="PTHR32315">
    <property type="entry name" value="ADENINE PHOSPHORIBOSYLTRANSFERASE"/>
    <property type="match status" value="1"/>
</dbReference>
<comment type="pathway">
    <text evidence="1 15">Pyrimidine metabolism; UMP biosynthesis via salvage pathway; UMP from uracil: step 1/1.</text>
</comment>
<dbReference type="SUPFAM" id="SSF53271">
    <property type="entry name" value="PRTase-like"/>
    <property type="match status" value="1"/>
</dbReference>
<dbReference type="GO" id="GO:0005525">
    <property type="term" value="F:GTP binding"/>
    <property type="evidence" value="ECO:0007669"/>
    <property type="project" value="UniProtKB-KW"/>
</dbReference>
<dbReference type="InterPro" id="IPR000836">
    <property type="entry name" value="PRTase_dom"/>
</dbReference>
<evidence type="ECO:0000256" key="5">
    <source>
        <dbReference type="ARBA" id="ARBA00022676"/>
    </source>
</evidence>
<name>E6U978_ETHHY</name>
<evidence type="ECO:0000256" key="4">
    <source>
        <dbReference type="ARBA" id="ARBA00022533"/>
    </source>
</evidence>
<evidence type="ECO:0000256" key="9">
    <source>
        <dbReference type="ARBA" id="ARBA00023134"/>
    </source>
</evidence>
<keyword evidence="7 15" id="KW-0547">Nucleotide-binding</keyword>
<evidence type="ECO:0000256" key="8">
    <source>
        <dbReference type="ARBA" id="ARBA00022842"/>
    </source>
</evidence>
<accession>E6U978</accession>
<evidence type="ECO:0000256" key="7">
    <source>
        <dbReference type="ARBA" id="ARBA00022741"/>
    </source>
</evidence>
<dbReference type="InterPro" id="IPR034332">
    <property type="entry name" value="Upp_B"/>
</dbReference>
<dbReference type="HOGENOM" id="CLU_067096_2_2_9"/>
<dbReference type="FunFam" id="3.40.50.2020:FF:000003">
    <property type="entry name" value="Uracil phosphoribosyltransferase"/>
    <property type="match status" value="1"/>
</dbReference>
<evidence type="ECO:0000313" key="18">
    <source>
        <dbReference type="Proteomes" id="UP000001551"/>
    </source>
</evidence>
<dbReference type="CDD" id="cd06223">
    <property type="entry name" value="PRTases_typeI"/>
    <property type="match status" value="1"/>
</dbReference>
<feature type="binding site" evidence="15">
    <location>
        <position position="105"/>
    </location>
    <ligand>
        <name>5-phospho-alpha-D-ribose 1-diphosphate</name>
        <dbReference type="ChEBI" id="CHEBI:58017"/>
    </ligand>
</feature>
<keyword evidence="18" id="KW-1185">Reference proteome</keyword>
<dbReference type="KEGG" id="eha:Ethha_1710"/>
<evidence type="ECO:0000256" key="1">
    <source>
        <dbReference type="ARBA" id="ARBA00005180"/>
    </source>
</evidence>
<dbReference type="InterPro" id="IPR005765">
    <property type="entry name" value="UPRT"/>
</dbReference>
<dbReference type="Proteomes" id="UP000001551">
    <property type="component" value="Chromosome"/>
</dbReference>
<keyword evidence="6 15" id="KW-0808">Transferase</keyword>
<dbReference type="GO" id="GO:0005737">
    <property type="term" value="C:cytoplasm"/>
    <property type="evidence" value="ECO:0007669"/>
    <property type="project" value="UniProtKB-ARBA"/>
</dbReference>
<evidence type="ECO:0000256" key="14">
    <source>
        <dbReference type="ARBA" id="ARBA00079807"/>
    </source>
</evidence>
<dbReference type="RefSeq" id="WP_013485589.1">
    <property type="nucleotide sequence ID" value="NC_014828.1"/>
</dbReference>
<dbReference type="NCBIfam" id="NF001097">
    <property type="entry name" value="PRK00129.1"/>
    <property type="match status" value="1"/>
</dbReference>
<keyword evidence="8 15" id="KW-0460">Magnesium</keyword>
<dbReference type="EC" id="2.4.2.9" evidence="3 15"/>
<dbReference type="NCBIfam" id="TIGR01091">
    <property type="entry name" value="upp"/>
    <property type="match status" value="1"/>
</dbReference>
<dbReference type="Gene3D" id="3.40.50.2020">
    <property type="match status" value="1"/>
</dbReference>
<dbReference type="InterPro" id="IPR050054">
    <property type="entry name" value="UPRTase/APRTase"/>
</dbReference>
<comment type="catalytic activity">
    <reaction evidence="11 15">
        <text>UMP + diphosphate = 5-phospho-alpha-D-ribose 1-diphosphate + uracil</text>
        <dbReference type="Rhea" id="RHEA:13017"/>
        <dbReference type="ChEBI" id="CHEBI:17568"/>
        <dbReference type="ChEBI" id="CHEBI:33019"/>
        <dbReference type="ChEBI" id="CHEBI:57865"/>
        <dbReference type="ChEBI" id="CHEBI:58017"/>
        <dbReference type="EC" id="2.4.2.9"/>
    </reaction>
</comment>